<feature type="active site" description="Proton acceptor; specific for D-alanine" evidence="4">
    <location>
        <position position="39"/>
    </location>
</feature>
<dbReference type="InterPro" id="IPR001608">
    <property type="entry name" value="Ala_racemase_N"/>
</dbReference>
<dbReference type="GO" id="GO:0008784">
    <property type="term" value="F:alanine racemase activity"/>
    <property type="evidence" value="ECO:0007669"/>
    <property type="project" value="UniProtKB-UniRule"/>
</dbReference>
<feature type="active site" description="Proton acceptor; specific for L-alanine" evidence="4">
    <location>
        <position position="265"/>
    </location>
</feature>
<feature type="modified residue" description="N6-(pyridoxal phosphate)lysine" evidence="4 5">
    <location>
        <position position="39"/>
    </location>
</feature>
<accession>A0A370RZF3</accession>
<feature type="domain" description="Alanine racemase C-terminal" evidence="7">
    <location>
        <begin position="244"/>
        <end position="369"/>
    </location>
</feature>
<name>A0A370RZF3_9LACO</name>
<evidence type="ECO:0000259" key="7">
    <source>
        <dbReference type="SMART" id="SM01005"/>
    </source>
</evidence>
<dbReference type="InterPro" id="IPR011079">
    <property type="entry name" value="Ala_racemase_C"/>
</dbReference>
<dbReference type="Gene3D" id="2.40.37.10">
    <property type="entry name" value="Lyase, Ornithine Decarboxylase, Chain A, domain 1"/>
    <property type="match status" value="1"/>
</dbReference>
<evidence type="ECO:0000313" key="9">
    <source>
        <dbReference type="Proteomes" id="UP000254912"/>
    </source>
</evidence>
<keyword evidence="3 4" id="KW-0413">Isomerase</keyword>
<dbReference type="Gene3D" id="3.20.20.10">
    <property type="entry name" value="Alanine racemase"/>
    <property type="match status" value="1"/>
</dbReference>
<feature type="binding site" evidence="4 6">
    <location>
        <position position="136"/>
    </location>
    <ligand>
        <name>substrate</name>
    </ligand>
</feature>
<keyword evidence="2 4" id="KW-0663">Pyridoxal phosphate</keyword>
<dbReference type="EMBL" id="QRAS01000001">
    <property type="protein sequence ID" value="RDL12065.1"/>
    <property type="molecule type" value="Genomic_DNA"/>
</dbReference>
<dbReference type="EC" id="5.1.1.1" evidence="4"/>
<proteinExistence type="inferred from homology"/>
<dbReference type="GO" id="GO:0005829">
    <property type="term" value="C:cytosol"/>
    <property type="evidence" value="ECO:0007669"/>
    <property type="project" value="TreeGrafter"/>
</dbReference>
<evidence type="ECO:0000256" key="4">
    <source>
        <dbReference type="HAMAP-Rule" id="MF_01201"/>
    </source>
</evidence>
<dbReference type="PRINTS" id="PR00992">
    <property type="entry name" value="ALARACEMASE"/>
</dbReference>
<sequence length="370" mass="40269">MVVGYSRPTKITISQHAVTHNVNEVRQATGARMIFLALKANAYGYGLLEMGQAAERAGVDGIGVAILEEALALREAGIAMPILIMGIVDPKYAQVMAENNIMATVSDLAWLEQAQAVMDGRTRLLINVAVDTGMTRIGVRSQEALHELIDYIKGAPDYFVYQAIMTHFAESDSLNNDYFHYQLANWERLTAGIELPPMVHIANSGAAMYHADEIPTDVVRVGTVVYGVEPSRGQVRPANYLEPVLGLESALVYVKQMPAGVGVSYSHTYTTHAGEWIGTVPIGYGDGLSRNLQDFGVIINGQRARIVGQIAMDQLMVSLPEEVPVGTKVTFIGKNGGLENTLEDFSDHAGLAPWVVTTSLQERIKRELVD</sequence>
<dbReference type="GO" id="GO:0030170">
    <property type="term" value="F:pyridoxal phosphate binding"/>
    <property type="evidence" value="ECO:0007669"/>
    <property type="project" value="UniProtKB-UniRule"/>
</dbReference>
<dbReference type="InterPro" id="IPR009006">
    <property type="entry name" value="Ala_racemase/Decarboxylase_C"/>
</dbReference>
<dbReference type="SUPFAM" id="SSF50621">
    <property type="entry name" value="Alanine racemase C-terminal domain-like"/>
    <property type="match status" value="1"/>
</dbReference>
<dbReference type="GeneID" id="94546060"/>
<dbReference type="SUPFAM" id="SSF51419">
    <property type="entry name" value="PLP-binding barrel"/>
    <property type="match status" value="1"/>
</dbReference>
<evidence type="ECO:0000256" key="5">
    <source>
        <dbReference type="PIRSR" id="PIRSR600821-50"/>
    </source>
</evidence>
<keyword evidence="9" id="KW-1185">Reference proteome</keyword>
<organism evidence="8 9">
    <name type="scientific">Weissella soli</name>
    <dbReference type="NCBI Taxonomy" id="155866"/>
    <lineage>
        <taxon>Bacteria</taxon>
        <taxon>Bacillati</taxon>
        <taxon>Bacillota</taxon>
        <taxon>Bacilli</taxon>
        <taxon>Lactobacillales</taxon>
        <taxon>Lactobacillaceae</taxon>
        <taxon>Weissella</taxon>
    </lineage>
</organism>
<comment type="cofactor">
    <cofactor evidence="1 4 5">
        <name>pyridoxal 5'-phosphate</name>
        <dbReference type="ChEBI" id="CHEBI:597326"/>
    </cofactor>
</comment>
<dbReference type="SMART" id="SM01005">
    <property type="entry name" value="Ala_racemase_C"/>
    <property type="match status" value="1"/>
</dbReference>
<dbReference type="InterPro" id="IPR000821">
    <property type="entry name" value="Ala_racemase"/>
</dbReference>
<dbReference type="GO" id="GO:0009252">
    <property type="term" value="P:peptidoglycan biosynthetic process"/>
    <property type="evidence" value="ECO:0007669"/>
    <property type="project" value="TreeGrafter"/>
</dbReference>
<dbReference type="PANTHER" id="PTHR30511:SF0">
    <property type="entry name" value="ALANINE RACEMASE, CATABOLIC-RELATED"/>
    <property type="match status" value="1"/>
</dbReference>
<dbReference type="CDD" id="cd00430">
    <property type="entry name" value="PLPDE_III_AR"/>
    <property type="match status" value="1"/>
</dbReference>
<dbReference type="InterPro" id="IPR029066">
    <property type="entry name" value="PLP-binding_barrel"/>
</dbReference>
<evidence type="ECO:0000256" key="6">
    <source>
        <dbReference type="PIRSR" id="PIRSR600821-52"/>
    </source>
</evidence>
<feature type="binding site" evidence="4 6">
    <location>
        <position position="312"/>
    </location>
    <ligand>
        <name>substrate</name>
    </ligand>
</feature>
<dbReference type="Pfam" id="PF00842">
    <property type="entry name" value="Ala_racemase_C"/>
    <property type="match status" value="1"/>
</dbReference>
<dbReference type="GO" id="GO:0030632">
    <property type="term" value="P:D-alanine biosynthetic process"/>
    <property type="evidence" value="ECO:0007669"/>
    <property type="project" value="UniProtKB-UniRule"/>
</dbReference>
<evidence type="ECO:0000313" key="8">
    <source>
        <dbReference type="EMBL" id="RDL12065.1"/>
    </source>
</evidence>
<dbReference type="UniPathway" id="UPA00042">
    <property type="reaction ID" value="UER00497"/>
</dbReference>
<comment type="caution">
    <text evidence="8">The sequence shown here is derived from an EMBL/GenBank/DDBJ whole genome shotgun (WGS) entry which is preliminary data.</text>
</comment>
<dbReference type="HAMAP" id="MF_01201">
    <property type="entry name" value="Ala_racemase"/>
    <property type="match status" value="1"/>
</dbReference>
<dbReference type="NCBIfam" id="TIGR00492">
    <property type="entry name" value="alr"/>
    <property type="match status" value="1"/>
</dbReference>
<gene>
    <name evidence="8" type="ORF">DFP99_0491</name>
</gene>
<dbReference type="PANTHER" id="PTHR30511">
    <property type="entry name" value="ALANINE RACEMASE"/>
    <property type="match status" value="1"/>
</dbReference>
<comment type="catalytic activity">
    <reaction evidence="4">
        <text>L-alanine = D-alanine</text>
        <dbReference type="Rhea" id="RHEA:20249"/>
        <dbReference type="ChEBI" id="CHEBI:57416"/>
        <dbReference type="ChEBI" id="CHEBI:57972"/>
        <dbReference type="EC" id="5.1.1.1"/>
    </reaction>
</comment>
<comment type="similarity">
    <text evidence="4">Belongs to the alanine racemase family.</text>
</comment>
<reference evidence="8 9" key="1">
    <citation type="submission" date="2018-07" db="EMBL/GenBank/DDBJ databases">
        <title>Genomic Encyclopedia of Type Strains, Phase III (KMG-III): the genomes of soil and plant-associated and newly described type strains.</title>
        <authorList>
            <person name="Whitman W."/>
        </authorList>
    </citation>
    <scope>NUCLEOTIDE SEQUENCE [LARGE SCALE GENOMIC DNA]</scope>
    <source>
        <strain evidence="8 9">CECT 7031</strain>
    </source>
</reference>
<dbReference type="Proteomes" id="UP000254912">
    <property type="component" value="Unassembled WGS sequence"/>
</dbReference>
<protein>
    <recommendedName>
        <fullName evidence="4">Alanine racemase</fullName>
        <ecNumber evidence="4">5.1.1.1</ecNumber>
    </recommendedName>
</protein>
<comment type="pathway">
    <text evidence="4">Amino-acid biosynthesis; D-alanine biosynthesis; D-alanine from L-alanine: step 1/1.</text>
</comment>
<comment type="function">
    <text evidence="4">Catalyzes the interconversion of L-alanine and D-alanine. May also act on other amino acids.</text>
</comment>
<dbReference type="AlphaFoldDB" id="A0A370RZF3"/>
<evidence type="ECO:0000256" key="3">
    <source>
        <dbReference type="ARBA" id="ARBA00023235"/>
    </source>
</evidence>
<dbReference type="FunFam" id="3.20.20.10:FF:000002">
    <property type="entry name" value="Alanine racemase"/>
    <property type="match status" value="1"/>
</dbReference>
<dbReference type="RefSeq" id="WP_070230122.1">
    <property type="nucleotide sequence ID" value="NZ_BJYO01000002.1"/>
</dbReference>
<evidence type="ECO:0000256" key="2">
    <source>
        <dbReference type="ARBA" id="ARBA00022898"/>
    </source>
</evidence>
<evidence type="ECO:0000256" key="1">
    <source>
        <dbReference type="ARBA" id="ARBA00001933"/>
    </source>
</evidence>
<dbReference type="Pfam" id="PF01168">
    <property type="entry name" value="Ala_racemase_N"/>
    <property type="match status" value="1"/>
</dbReference>